<dbReference type="EMBL" id="KI925463">
    <property type="protein sequence ID" value="ETW77637.1"/>
    <property type="molecule type" value="Genomic_DNA"/>
</dbReference>
<dbReference type="Proteomes" id="UP000030671">
    <property type="component" value="Unassembled WGS sequence"/>
</dbReference>
<dbReference type="GeneID" id="20671255"/>
<dbReference type="STRING" id="747525.W4JVR6"/>
<dbReference type="HOGENOM" id="CLU_1468342_0_0_1"/>
<reference evidence="1 2" key="1">
    <citation type="journal article" date="2012" name="New Phytol.">
        <title>Insight into trade-off between wood decay and parasitism from the genome of a fungal forest pathogen.</title>
        <authorList>
            <person name="Olson A."/>
            <person name="Aerts A."/>
            <person name="Asiegbu F."/>
            <person name="Belbahri L."/>
            <person name="Bouzid O."/>
            <person name="Broberg A."/>
            <person name="Canback B."/>
            <person name="Coutinho P.M."/>
            <person name="Cullen D."/>
            <person name="Dalman K."/>
            <person name="Deflorio G."/>
            <person name="van Diepen L.T."/>
            <person name="Dunand C."/>
            <person name="Duplessis S."/>
            <person name="Durling M."/>
            <person name="Gonthier P."/>
            <person name="Grimwood J."/>
            <person name="Fossdal C.G."/>
            <person name="Hansson D."/>
            <person name="Henrissat B."/>
            <person name="Hietala A."/>
            <person name="Himmelstrand K."/>
            <person name="Hoffmeister D."/>
            <person name="Hogberg N."/>
            <person name="James T.Y."/>
            <person name="Karlsson M."/>
            <person name="Kohler A."/>
            <person name="Kues U."/>
            <person name="Lee Y.H."/>
            <person name="Lin Y.C."/>
            <person name="Lind M."/>
            <person name="Lindquist E."/>
            <person name="Lombard V."/>
            <person name="Lucas S."/>
            <person name="Lunden K."/>
            <person name="Morin E."/>
            <person name="Murat C."/>
            <person name="Park J."/>
            <person name="Raffaello T."/>
            <person name="Rouze P."/>
            <person name="Salamov A."/>
            <person name="Schmutz J."/>
            <person name="Solheim H."/>
            <person name="Stahlberg J."/>
            <person name="Velez H."/>
            <person name="de Vries R.P."/>
            <person name="Wiebenga A."/>
            <person name="Woodward S."/>
            <person name="Yakovlev I."/>
            <person name="Garbelotto M."/>
            <person name="Martin F."/>
            <person name="Grigoriev I.V."/>
            <person name="Stenlid J."/>
        </authorList>
    </citation>
    <scope>NUCLEOTIDE SEQUENCE [LARGE SCALE GENOMIC DNA]</scope>
    <source>
        <strain evidence="1 2">TC 32-1</strain>
    </source>
</reference>
<gene>
    <name evidence="1" type="ORF">HETIRDRAFT_326574</name>
</gene>
<evidence type="ECO:0000313" key="2">
    <source>
        <dbReference type="Proteomes" id="UP000030671"/>
    </source>
</evidence>
<dbReference type="InterPro" id="IPR043519">
    <property type="entry name" value="NT_sf"/>
</dbReference>
<proteinExistence type="predicted"/>
<evidence type="ECO:0000313" key="1">
    <source>
        <dbReference type="EMBL" id="ETW77637.1"/>
    </source>
</evidence>
<dbReference type="SUPFAM" id="SSF81301">
    <property type="entry name" value="Nucleotidyltransferase"/>
    <property type="match status" value="1"/>
</dbReference>
<sequence length="184" mass="20329">MVLIIEQWGGRIYSEFASCALREQLSLHVTLEILAAEPEYCLNTVVPNCVLRSLIMDAILEPLGSGSITVGGSKRAKRGPLPHTSSDYKDHLLAAQALSKHLDAMGCHHAYIGGFAWSLLGSTRPTHDIDVLIETEDILTVRKTLDSLGIHFAMDTLKLYFVKVGFRSALYSMSIIEFRTIVEP</sequence>
<name>W4JVR6_HETIT</name>
<organism evidence="1 2">
    <name type="scientific">Heterobasidion irregulare (strain TC 32-1)</name>
    <dbReference type="NCBI Taxonomy" id="747525"/>
    <lineage>
        <taxon>Eukaryota</taxon>
        <taxon>Fungi</taxon>
        <taxon>Dikarya</taxon>
        <taxon>Basidiomycota</taxon>
        <taxon>Agaricomycotina</taxon>
        <taxon>Agaricomycetes</taxon>
        <taxon>Russulales</taxon>
        <taxon>Bondarzewiaceae</taxon>
        <taxon>Heterobasidion</taxon>
        <taxon>Heterobasidion annosum species complex</taxon>
    </lineage>
</organism>
<protein>
    <submittedName>
        <fullName evidence="1">Uncharacterized protein</fullName>
    </submittedName>
</protein>
<dbReference type="InParanoid" id="W4JVR6"/>
<dbReference type="RefSeq" id="XP_009551116.1">
    <property type="nucleotide sequence ID" value="XM_009552821.1"/>
</dbReference>
<keyword evidence="2" id="KW-1185">Reference proteome</keyword>
<dbReference type="Gene3D" id="3.30.460.40">
    <property type="match status" value="1"/>
</dbReference>
<dbReference type="KEGG" id="hir:HETIRDRAFT_326574"/>
<dbReference type="OrthoDB" id="10066232at2759"/>
<accession>W4JVR6</accession>
<dbReference type="AlphaFoldDB" id="W4JVR6"/>